<dbReference type="Proteomes" id="UP001501692">
    <property type="component" value="Unassembled WGS sequence"/>
</dbReference>
<evidence type="ECO:0000313" key="2">
    <source>
        <dbReference type="EMBL" id="GAA4965245.1"/>
    </source>
</evidence>
<keyword evidence="1" id="KW-0472">Membrane</keyword>
<feature type="transmembrane region" description="Helical" evidence="1">
    <location>
        <begin position="12"/>
        <end position="30"/>
    </location>
</feature>
<dbReference type="InterPro" id="IPR029377">
    <property type="entry name" value="TMEM220"/>
</dbReference>
<dbReference type="EMBL" id="BAABJK010000004">
    <property type="protein sequence ID" value="GAA4965245.1"/>
    <property type="molecule type" value="Genomic_DNA"/>
</dbReference>
<dbReference type="PANTHER" id="PTHR34262:SF1">
    <property type="entry name" value="TRANSMEMBRANE PROTEIN 220"/>
    <property type="match status" value="1"/>
</dbReference>
<evidence type="ECO:0008006" key="4">
    <source>
        <dbReference type="Google" id="ProtNLM"/>
    </source>
</evidence>
<proteinExistence type="predicted"/>
<feature type="transmembrane region" description="Helical" evidence="1">
    <location>
        <begin position="61"/>
        <end position="85"/>
    </location>
</feature>
<keyword evidence="1" id="KW-1133">Transmembrane helix</keyword>
<keyword evidence="3" id="KW-1185">Reference proteome</keyword>
<feature type="transmembrane region" description="Helical" evidence="1">
    <location>
        <begin position="105"/>
        <end position="123"/>
    </location>
</feature>
<sequence length="130" mass="15100">MKTSPIPSKRQKVINYILFFLFVVFAVVQLNDPDGLLWFTIYLLVALTCLISNFKRIPNYVLIFFTIGLLGYAVFHFSLFIDYLQTENKEEIFGEMVYDKPYLEGTREFIGLVIAALGVIYQLKLKTEPK</sequence>
<dbReference type="Pfam" id="PF15071">
    <property type="entry name" value="TMEM220"/>
    <property type="match status" value="1"/>
</dbReference>
<dbReference type="RefSeq" id="WP_345165918.1">
    <property type="nucleotide sequence ID" value="NZ_BAABJK010000004.1"/>
</dbReference>
<evidence type="ECO:0000256" key="1">
    <source>
        <dbReference type="SAM" id="Phobius"/>
    </source>
</evidence>
<feature type="transmembrane region" description="Helical" evidence="1">
    <location>
        <begin position="36"/>
        <end position="54"/>
    </location>
</feature>
<gene>
    <name evidence="2" type="ORF">GCM10023315_12690</name>
</gene>
<protein>
    <recommendedName>
        <fullName evidence="4">Transmembrane family 220, helix</fullName>
    </recommendedName>
</protein>
<evidence type="ECO:0000313" key="3">
    <source>
        <dbReference type="Proteomes" id="UP001501692"/>
    </source>
</evidence>
<dbReference type="PANTHER" id="PTHR34262">
    <property type="entry name" value="TRANSMEMBRANE PROTEIN 220"/>
    <property type="match status" value="1"/>
</dbReference>
<comment type="caution">
    <text evidence="2">The sequence shown here is derived from an EMBL/GenBank/DDBJ whole genome shotgun (WGS) entry which is preliminary data.</text>
</comment>
<accession>A0ABP9HA29</accession>
<reference evidence="3" key="1">
    <citation type="journal article" date="2019" name="Int. J. Syst. Evol. Microbiol.">
        <title>The Global Catalogue of Microorganisms (GCM) 10K type strain sequencing project: providing services to taxonomists for standard genome sequencing and annotation.</title>
        <authorList>
            <consortium name="The Broad Institute Genomics Platform"/>
            <consortium name="The Broad Institute Genome Sequencing Center for Infectious Disease"/>
            <person name="Wu L."/>
            <person name="Ma J."/>
        </authorList>
    </citation>
    <scope>NUCLEOTIDE SEQUENCE [LARGE SCALE GENOMIC DNA]</scope>
    <source>
        <strain evidence="3">JCM 18287</strain>
    </source>
</reference>
<organism evidence="2 3">
    <name type="scientific">Algibacter aquimarinus</name>
    <dbReference type="NCBI Taxonomy" id="1136748"/>
    <lineage>
        <taxon>Bacteria</taxon>
        <taxon>Pseudomonadati</taxon>
        <taxon>Bacteroidota</taxon>
        <taxon>Flavobacteriia</taxon>
        <taxon>Flavobacteriales</taxon>
        <taxon>Flavobacteriaceae</taxon>
        <taxon>Algibacter</taxon>
    </lineage>
</organism>
<name>A0ABP9HA29_9FLAO</name>
<keyword evidence="1" id="KW-0812">Transmembrane</keyword>